<protein>
    <submittedName>
        <fullName evidence="2">Uncharacterized protein</fullName>
    </submittedName>
</protein>
<feature type="non-terminal residue" evidence="2">
    <location>
        <position position="88"/>
    </location>
</feature>
<evidence type="ECO:0000313" key="2">
    <source>
        <dbReference type="EMBL" id="CAH0721366.1"/>
    </source>
</evidence>
<keyword evidence="3" id="KW-1185">Reference proteome</keyword>
<dbReference type="EMBL" id="OV170222">
    <property type="protein sequence ID" value="CAH0721366.1"/>
    <property type="molecule type" value="Genomic_DNA"/>
</dbReference>
<accession>A0A8J9YCK3</accession>
<organism evidence="2 3">
    <name type="scientific">Brenthis ino</name>
    <name type="common">lesser marbled fritillary</name>
    <dbReference type="NCBI Taxonomy" id="405034"/>
    <lineage>
        <taxon>Eukaryota</taxon>
        <taxon>Metazoa</taxon>
        <taxon>Ecdysozoa</taxon>
        <taxon>Arthropoda</taxon>
        <taxon>Hexapoda</taxon>
        <taxon>Insecta</taxon>
        <taxon>Pterygota</taxon>
        <taxon>Neoptera</taxon>
        <taxon>Endopterygota</taxon>
        <taxon>Lepidoptera</taxon>
        <taxon>Glossata</taxon>
        <taxon>Ditrysia</taxon>
        <taxon>Papilionoidea</taxon>
        <taxon>Nymphalidae</taxon>
        <taxon>Heliconiinae</taxon>
        <taxon>Argynnini</taxon>
        <taxon>Brenthis</taxon>
    </lineage>
</organism>
<dbReference type="AlphaFoldDB" id="A0A8J9YCK3"/>
<proteinExistence type="predicted"/>
<sequence length="88" mass="9542">MNEHVSCVRGSGGRRAVSVTPGALHPPCPGAASWPRASCSVVDPPPPPRRPRPLVLVPLTHDNDFWLLRIPMRNYHPPSPSLLGVRAL</sequence>
<evidence type="ECO:0000313" key="3">
    <source>
        <dbReference type="Proteomes" id="UP000838878"/>
    </source>
</evidence>
<reference evidence="2" key="1">
    <citation type="submission" date="2021-12" db="EMBL/GenBank/DDBJ databases">
        <authorList>
            <person name="Martin H S."/>
        </authorList>
    </citation>
    <scope>NUCLEOTIDE SEQUENCE</scope>
</reference>
<evidence type="ECO:0000256" key="1">
    <source>
        <dbReference type="SAM" id="MobiDB-lite"/>
    </source>
</evidence>
<feature type="region of interest" description="Disordered" evidence="1">
    <location>
        <begin position="1"/>
        <end position="51"/>
    </location>
</feature>
<gene>
    <name evidence="2" type="ORF">BINO364_LOCUS7476</name>
</gene>
<name>A0A8J9YCK3_9NEOP</name>
<dbReference type="Proteomes" id="UP000838878">
    <property type="component" value="Chromosome 2"/>
</dbReference>